<evidence type="ECO:0000256" key="1">
    <source>
        <dbReference type="SAM" id="Phobius"/>
    </source>
</evidence>
<sequence length="238" mass="26396">MVPSLLRGEKVLFRRSNGPGGADSAPPPRFRVNFAEVQRMKLRKLQCQVVRDVAEMRSHGREAEGWEENLEKYVKALQDYDYMQNRARSNRDPFLVTGEYYTDNYILGQYLSAGLQAQELETAGSVGDWETDDSRQTVCGTRGDNLSRTWFVNFRRRVAIAAVGGLFLVGPMWLMVLYNKLYAQLISTTVFVTAFGIVMAIFLNKDDAVLASTAAYAAVLVVFVGTSTSGDGGAPPSL</sequence>
<dbReference type="GeneID" id="87837921"/>
<keyword evidence="1" id="KW-1133">Transmembrane helix</keyword>
<reference evidence="3" key="2">
    <citation type="submission" date="2023-06" db="EMBL/GenBank/DDBJ databases">
        <authorList>
            <consortium name="Lawrence Berkeley National Laboratory"/>
            <person name="Haridas S."/>
            <person name="Hensen N."/>
            <person name="Bonometti L."/>
            <person name="Westerberg I."/>
            <person name="Brannstrom I.O."/>
            <person name="Guillou S."/>
            <person name="Cros-Aarteil S."/>
            <person name="Calhoun S."/>
            <person name="Kuo A."/>
            <person name="Mondo S."/>
            <person name="Pangilinan J."/>
            <person name="Riley R."/>
            <person name="Labutti K."/>
            <person name="Andreopoulos B."/>
            <person name="Lipzen A."/>
            <person name="Chen C."/>
            <person name="Yanf M."/>
            <person name="Daum C."/>
            <person name="Ng V."/>
            <person name="Clum A."/>
            <person name="Steindorff A."/>
            <person name="Ohm R."/>
            <person name="Martin F."/>
            <person name="Silar P."/>
            <person name="Natvig D."/>
            <person name="Lalanne C."/>
            <person name="Gautier V."/>
            <person name="Ament-Velasquez S.L."/>
            <person name="Kruys A."/>
            <person name="Hutchinson M.I."/>
            <person name="Powell A.J."/>
            <person name="Barry K."/>
            <person name="Miller A.N."/>
            <person name="Grigoriev I.V."/>
            <person name="Debuchy R."/>
            <person name="Gladieux P."/>
            <person name="Thoren M.H."/>
            <person name="Johannesson H."/>
        </authorList>
    </citation>
    <scope>NUCLEOTIDE SEQUENCE</scope>
    <source>
        <strain evidence="3">CBS 168.71</strain>
    </source>
</reference>
<keyword evidence="1" id="KW-0812">Transmembrane</keyword>
<dbReference type="Pfam" id="PF20237">
    <property type="entry name" value="DUF6594"/>
    <property type="match status" value="1"/>
</dbReference>
<organism evidence="3 4">
    <name type="scientific">Chaetomium fimeti</name>
    <dbReference type="NCBI Taxonomy" id="1854472"/>
    <lineage>
        <taxon>Eukaryota</taxon>
        <taxon>Fungi</taxon>
        <taxon>Dikarya</taxon>
        <taxon>Ascomycota</taxon>
        <taxon>Pezizomycotina</taxon>
        <taxon>Sordariomycetes</taxon>
        <taxon>Sordariomycetidae</taxon>
        <taxon>Sordariales</taxon>
        <taxon>Chaetomiaceae</taxon>
        <taxon>Chaetomium</taxon>
    </lineage>
</organism>
<feature type="domain" description="DUF6594" evidence="2">
    <location>
        <begin position="136"/>
        <end position="221"/>
    </location>
</feature>
<evidence type="ECO:0000313" key="3">
    <source>
        <dbReference type="EMBL" id="KAK3291386.1"/>
    </source>
</evidence>
<reference evidence="3" key="1">
    <citation type="journal article" date="2023" name="Mol. Phylogenet. Evol.">
        <title>Genome-scale phylogeny and comparative genomics of the fungal order Sordariales.</title>
        <authorList>
            <person name="Hensen N."/>
            <person name="Bonometti L."/>
            <person name="Westerberg I."/>
            <person name="Brannstrom I.O."/>
            <person name="Guillou S."/>
            <person name="Cros-Aarteil S."/>
            <person name="Calhoun S."/>
            <person name="Haridas S."/>
            <person name="Kuo A."/>
            <person name="Mondo S."/>
            <person name="Pangilinan J."/>
            <person name="Riley R."/>
            <person name="LaButti K."/>
            <person name="Andreopoulos B."/>
            <person name="Lipzen A."/>
            <person name="Chen C."/>
            <person name="Yan M."/>
            <person name="Daum C."/>
            <person name="Ng V."/>
            <person name="Clum A."/>
            <person name="Steindorff A."/>
            <person name="Ohm R.A."/>
            <person name="Martin F."/>
            <person name="Silar P."/>
            <person name="Natvig D.O."/>
            <person name="Lalanne C."/>
            <person name="Gautier V."/>
            <person name="Ament-Velasquez S.L."/>
            <person name="Kruys A."/>
            <person name="Hutchinson M.I."/>
            <person name="Powell A.J."/>
            <person name="Barry K."/>
            <person name="Miller A.N."/>
            <person name="Grigoriev I.V."/>
            <person name="Debuchy R."/>
            <person name="Gladieux P."/>
            <person name="Hiltunen Thoren M."/>
            <person name="Johannesson H."/>
        </authorList>
    </citation>
    <scope>NUCLEOTIDE SEQUENCE</scope>
    <source>
        <strain evidence="3">CBS 168.71</strain>
    </source>
</reference>
<dbReference type="RefSeq" id="XP_062654900.1">
    <property type="nucleotide sequence ID" value="XM_062800973.1"/>
</dbReference>
<evidence type="ECO:0000259" key="2">
    <source>
        <dbReference type="Pfam" id="PF20237"/>
    </source>
</evidence>
<proteinExistence type="predicted"/>
<dbReference type="Proteomes" id="UP001278766">
    <property type="component" value="Unassembled WGS sequence"/>
</dbReference>
<name>A0AAE0H7P5_9PEZI</name>
<gene>
    <name evidence="3" type="ORF">B0H64DRAFT_331010</name>
</gene>
<dbReference type="AlphaFoldDB" id="A0AAE0H7P5"/>
<dbReference type="EMBL" id="JAUEPN010000010">
    <property type="protein sequence ID" value="KAK3291386.1"/>
    <property type="molecule type" value="Genomic_DNA"/>
</dbReference>
<protein>
    <recommendedName>
        <fullName evidence="2">DUF6594 domain-containing protein</fullName>
    </recommendedName>
</protein>
<evidence type="ECO:0000313" key="4">
    <source>
        <dbReference type="Proteomes" id="UP001278766"/>
    </source>
</evidence>
<keyword evidence="4" id="KW-1185">Reference proteome</keyword>
<comment type="caution">
    <text evidence="3">The sequence shown here is derived from an EMBL/GenBank/DDBJ whole genome shotgun (WGS) entry which is preliminary data.</text>
</comment>
<feature type="transmembrane region" description="Helical" evidence="1">
    <location>
        <begin position="182"/>
        <end position="202"/>
    </location>
</feature>
<keyword evidence="1" id="KW-0472">Membrane</keyword>
<feature type="transmembrane region" description="Helical" evidence="1">
    <location>
        <begin position="209"/>
        <end position="228"/>
    </location>
</feature>
<dbReference type="InterPro" id="IPR046529">
    <property type="entry name" value="DUF6594"/>
</dbReference>
<accession>A0AAE0H7P5</accession>
<feature type="transmembrane region" description="Helical" evidence="1">
    <location>
        <begin position="158"/>
        <end position="176"/>
    </location>
</feature>